<name>A0AAW8FUT4_9ACTN</name>
<organism evidence="2 3">
    <name type="scientific">Streptomyces canus</name>
    <dbReference type="NCBI Taxonomy" id="58343"/>
    <lineage>
        <taxon>Bacteria</taxon>
        <taxon>Bacillati</taxon>
        <taxon>Actinomycetota</taxon>
        <taxon>Actinomycetes</taxon>
        <taxon>Kitasatosporales</taxon>
        <taxon>Streptomycetaceae</taxon>
        <taxon>Streptomyces</taxon>
        <taxon>Streptomyces aurantiacus group</taxon>
    </lineage>
</organism>
<evidence type="ECO:0000313" key="3">
    <source>
        <dbReference type="Proteomes" id="UP001234216"/>
    </source>
</evidence>
<reference evidence="2" key="1">
    <citation type="submission" date="2023-07" db="EMBL/GenBank/DDBJ databases">
        <title>Comparative genomics of wheat-associated soil bacteria to identify genetic determinants of phenazine resistance.</title>
        <authorList>
            <person name="Mouncey N."/>
        </authorList>
    </citation>
    <scope>NUCLEOTIDE SEQUENCE</scope>
    <source>
        <strain evidence="2">V4I22</strain>
    </source>
</reference>
<feature type="compositionally biased region" description="Pro residues" evidence="1">
    <location>
        <begin position="1"/>
        <end position="11"/>
    </location>
</feature>
<feature type="region of interest" description="Disordered" evidence="1">
    <location>
        <begin position="1"/>
        <end position="22"/>
    </location>
</feature>
<comment type="caution">
    <text evidence="2">The sequence shown here is derived from an EMBL/GenBank/DDBJ whole genome shotgun (WGS) entry which is preliminary data.</text>
</comment>
<sequence>MQARAPEPPIEMGPGGSPVHAVRTRLAGSSDDLRALIALAPDLANTTYRNLLIDYACAGPKLPRRLVAKAHRIRKN</sequence>
<dbReference type="Proteomes" id="UP001234216">
    <property type="component" value="Unassembled WGS sequence"/>
</dbReference>
<dbReference type="AlphaFoldDB" id="A0AAW8FUT4"/>
<evidence type="ECO:0000256" key="1">
    <source>
        <dbReference type="SAM" id="MobiDB-lite"/>
    </source>
</evidence>
<protein>
    <recommendedName>
        <fullName evidence="4">DUF3263 domain-containing protein</fullName>
    </recommendedName>
</protein>
<dbReference type="EMBL" id="JAUSZV010000005">
    <property type="protein sequence ID" value="MDQ0913050.1"/>
    <property type="molecule type" value="Genomic_DNA"/>
</dbReference>
<proteinExistence type="predicted"/>
<evidence type="ECO:0008006" key="4">
    <source>
        <dbReference type="Google" id="ProtNLM"/>
    </source>
</evidence>
<gene>
    <name evidence="2" type="ORF">QFZ22_009035</name>
</gene>
<evidence type="ECO:0000313" key="2">
    <source>
        <dbReference type="EMBL" id="MDQ0913050.1"/>
    </source>
</evidence>
<accession>A0AAW8FUT4</accession>